<dbReference type="AlphaFoldDB" id="A0A559ID72"/>
<reference evidence="1 2" key="1">
    <citation type="submission" date="2019-07" db="EMBL/GenBank/DDBJ databases">
        <authorList>
            <person name="Kim J."/>
        </authorList>
    </citation>
    <scope>NUCLEOTIDE SEQUENCE [LARGE SCALE GENOMIC DNA]</scope>
    <source>
        <strain evidence="1 2">N4</strain>
    </source>
</reference>
<dbReference type="Gene3D" id="3.40.50.300">
    <property type="entry name" value="P-loop containing nucleotide triphosphate hydrolases"/>
    <property type="match status" value="1"/>
</dbReference>
<dbReference type="SUPFAM" id="SSF52540">
    <property type="entry name" value="P-loop containing nucleoside triphosphate hydrolases"/>
    <property type="match status" value="1"/>
</dbReference>
<organism evidence="1 2">
    <name type="scientific">Paenibacillus agilis</name>
    <dbReference type="NCBI Taxonomy" id="3020863"/>
    <lineage>
        <taxon>Bacteria</taxon>
        <taxon>Bacillati</taxon>
        <taxon>Bacillota</taxon>
        <taxon>Bacilli</taxon>
        <taxon>Bacillales</taxon>
        <taxon>Paenibacillaceae</taxon>
        <taxon>Paenibacillus</taxon>
    </lineage>
</organism>
<dbReference type="EMBL" id="VNJK01000007">
    <property type="protein sequence ID" value="TVX85619.1"/>
    <property type="molecule type" value="Genomic_DNA"/>
</dbReference>
<accession>A0A559ID72</accession>
<evidence type="ECO:0000313" key="1">
    <source>
        <dbReference type="EMBL" id="TVX85619.1"/>
    </source>
</evidence>
<sequence length="620" mass="70964">MINLIIICLIILGLIAFLIYRLRDPHGNVKKKAVHIDYEQFTVKAITDFIKKSINDVTSSDLYDEALDQEDYERRQNKKAELKNALKGSTSGNINDKLYVKDFIFDRLIKNYDFNEQTIDLVIPFSDPDKLTVQDKFEILMNEWKKEHGYKALGALIEKYKLDGIKSIIENGETQSYGITETEIAQIFKKEIKHSLSFEDKLHVITQRIYQQFKGLGVIDEIRDMEIDGVSGGVSGSFKVNEVEDEIKFLNGMSSSKMNINSVWILYKGKSIHLSFLGFHSMMELKRVCQNIYKHNNPGPLNESNGFIVNDMWDGSRIVVFRPPYSESWAFWNRKFNPSYTAPEAWFQAKDPVQQIRNEELPLTFLKFLMKGSRTVAITGEQGAGKTTLMMGLVKFIYGYWTLRVLEMAFELHLRIRYSGRNINSVRETINVSGQKAMDSLKKTDGQVNITGEVATPEQAAWAIQNAGVGFKFSMFSHHGKTPADMIYSLRNSVMQTGHFSNERIAEAQIVRSIPFNVHACNNSFGDAAGVRYLEHITEIIPVTEQPIPDNFEKAAIEYFKAMISPKLFETRVCIAVENGSYVAKSRPSETQIQEMKKNMEPQDRIAFEEFLDKYWAVSC</sequence>
<dbReference type="OrthoDB" id="1981678at2"/>
<comment type="caution">
    <text evidence="1">The sequence shown here is derived from an EMBL/GenBank/DDBJ whole genome shotgun (WGS) entry which is preliminary data.</text>
</comment>
<dbReference type="RefSeq" id="WP_144995167.1">
    <property type="nucleotide sequence ID" value="NZ_VNJK01000007.1"/>
</dbReference>
<gene>
    <name evidence="1" type="ORF">FPZ44_25025</name>
</gene>
<name>A0A559ID72_9BACL</name>
<dbReference type="Proteomes" id="UP000318102">
    <property type="component" value="Unassembled WGS sequence"/>
</dbReference>
<proteinExistence type="predicted"/>
<protein>
    <submittedName>
        <fullName evidence="1">Flp pilus assembly protein CpaF</fullName>
    </submittedName>
</protein>
<keyword evidence="2" id="KW-1185">Reference proteome</keyword>
<dbReference type="InterPro" id="IPR027417">
    <property type="entry name" value="P-loop_NTPase"/>
</dbReference>
<evidence type="ECO:0000313" key="2">
    <source>
        <dbReference type="Proteomes" id="UP000318102"/>
    </source>
</evidence>